<organism evidence="2 3">
    <name type="scientific">Parasedimentitalea maritima</name>
    <dbReference type="NCBI Taxonomy" id="2578117"/>
    <lineage>
        <taxon>Bacteria</taxon>
        <taxon>Pseudomonadati</taxon>
        <taxon>Pseudomonadota</taxon>
        <taxon>Alphaproteobacteria</taxon>
        <taxon>Rhodobacterales</taxon>
        <taxon>Paracoccaceae</taxon>
        <taxon>Parasedimentitalea</taxon>
    </lineage>
</organism>
<protein>
    <submittedName>
        <fullName evidence="2">Uncharacterized protein</fullName>
    </submittedName>
</protein>
<name>A0ABY2URA0_9RHOB</name>
<evidence type="ECO:0000256" key="1">
    <source>
        <dbReference type="SAM" id="SignalP"/>
    </source>
</evidence>
<gene>
    <name evidence="2" type="ORF">FEE96_18100</name>
</gene>
<evidence type="ECO:0000313" key="2">
    <source>
        <dbReference type="EMBL" id="TLP58345.1"/>
    </source>
</evidence>
<proteinExistence type="predicted"/>
<dbReference type="RefSeq" id="WP_138164527.1">
    <property type="nucleotide sequence ID" value="NZ_VAUA01000010.1"/>
</dbReference>
<sequence>MHRIWVAALITISSMVSSVVASSNQPPLRYGYWNVPTELIDHLQATVSHERLDHECKAEKFSELDTFISFVPHWEIASEVPFLPEIGLDPKEFSEAEDNELVLVQSVIFDENESYTFFVFVNWELFGERSDRCRKTLFIELIEKQDWDANIAAPLKSVNCAD</sequence>
<reference evidence="2 3" key="1">
    <citation type="submission" date="2019-05" db="EMBL/GenBank/DDBJ databases">
        <title>Draft genome sequence of Pelagicola sp. DSW4-44.</title>
        <authorList>
            <person name="Oh J."/>
        </authorList>
    </citation>
    <scope>NUCLEOTIDE SEQUENCE [LARGE SCALE GENOMIC DNA]</scope>
    <source>
        <strain evidence="2 3">DSW4-44</strain>
    </source>
</reference>
<feature type="signal peptide" evidence="1">
    <location>
        <begin position="1"/>
        <end position="21"/>
    </location>
</feature>
<evidence type="ECO:0000313" key="3">
    <source>
        <dbReference type="Proteomes" id="UP000305041"/>
    </source>
</evidence>
<comment type="caution">
    <text evidence="2">The sequence shown here is derived from an EMBL/GenBank/DDBJ whole genome shotgun (WGS) entry which is preliminary data.</text>
</comment>
<keyword evidence="1" id="KW-0732">Signal</keyword>
<dbReference type="Proteomes" id="UP000305041">
    <property type="component" value="Unassembled WGS sequence"/>
</dbReference>
<feature type="chain" id="PRO_5047114564" evidence="1">
    <location>
        <begin position="22"/>
        <end position="162"/>
    </location>
</feature>
<dbReference type="EMBL" id="VAUA01000010">
    <property type="protein sequence ID" value="TLP58345.1"/>
    <property type="molecule type" value="Genomic_DNA"/>
</dbReference>
<accession>A0ABY2URA0</accession>
<keyword evidence="3" id="KW-1185">Reference proteome</keyword>